<keyword evidence="3" id="KW-1185">Reference proteome</keyword>
<sequence>MNSILFKQYRFQNAMLILSLLLILFNVSAQHNNHNGNYKSCSTSFQDIKNPAKSFSVEAVNNIYIQVEGNEGMFVFQDERYPDDILTYEINSYKGEIYNKEKDIYVYSCSRPLISNPNLERIIIYVNSDGSMNLMIEDESSTQVFFDLVKQ</sequence>
<accession>A0A3R8R9C8</accession>
<protein>
    <submittedName>
        <fullName evidence="2">Uncharacterized protein</fullName>
    </submittedName>
</protein>
<dbReference type="Proteomes" id="UP000286990">
    <property type="component" value="Unassembled WGS sequence"/>
</dbReference>
<comment type="caution">
    <text evidence="2">The sequence shown here is derived from an EMBL/GenBank/DDBJ whole genome shotgun (WGS) entry which is preliminary data.</text>
</comment>
<reference evidence="3" key="1">
    <citation type="submission" date="2018-08" db="EMBL/GenBank/DDBJ databases">
        <authorList>
            <person name="Khan S.A."/>
            <person name="J S.E."/>
        </authorList>
    </citation>
    <scope>NUCLEOTIDE SEQUENCE [LARGE SCALE GENOMIC DNA]</scope>
    <source>
        <strain evidence="3">PoM-212</strain>
    </source>
</reference>
<feature type="signal peptide" evidence="1">
    <location>
        <begin position="1"/>
        <end position="29"/>
    </location>
</feature>
<dbReference type="AlphaFoldDB" id="A0A3R8R9C8"/>
<evidence type="ECO:0000313" key="2">
    <source>
        <dbReference type="EMBL" id="RRQ49813.1"/>
    </source>
</evidence>
<evidence type="ECO:0000313" key="3">
    <source>
        <dbReference type="Proteomes" id="UP000286990"/>
    </source>
</evidence>
<evidence type="ECO:0000256" key="1">
    <source>
        <dbReference type="SAM" id="SignalP"/>
    </source>
</evidence>
<dbReference type="RefSeq" id="WP_125221631.1">
    <property type="nucleotide sequence ID" value="NZ_QUSX01000001.1"/>
</dbReference>
<gene>
    <name evidence="2" type="ORF">DZC72_04280</name>
</gene>
<keyword evidence="1" id="KW-0732">Signal</keyword>
<name>A0A3R8R9C8_9FLAO</name>
<proteinExistence type="predicted"/>
<reference evidence="3" key="2">
    <citation type="submission" date="2018-12" db="EMBL/GenBank/DDBJ databases">
        <title>Maribacter lutimaris sp. nov., isolated from marine sediment.</title>
        <authorList>
            <person name="Kim K.K."/>
        </authorList>
    </citation>
    <scope>NUCLEOTIDE SEQUENCE [LARGE SCALE GENOMIC DNA]</scope>
    <source>
        <strain evidence="3">PoM-212</strain>
    </source>
</reference>
<organism evidence="2 3">
    <name type="scientific">Maribacter algicola</name>
    <dbReference type="NCBI Taxonomy" id="2498892"/>
    <lineage>
        <taxon>Bacteria</taxon>
        <taxon>Pseudomonadati</taxon>
        <taxon>Bacteroidota</taxon>
        <taxon>Flavobacteriia</taxon>
        <taxon>Flavobacteriales</taxon>
        <taxon>Flavobacteriaceae</taxon>
        <taxon>Maribacter</taxon>
    </lineage>
</organism>
<dbReference type="OrthoDB" id="1438083at2"/>
<feature type="chain" id="PRO_5018541538" evidence="1">
    <location>
        <begin position="30"/>
        <end position="151"/>
    </location>
</feature>
<dbReference type="EMBL" id="QUSX01000001">
    <property type="protein sequence ID" value="RRQ49813.1"/>
    <property type="molecule type" value="Genomic_DNA"/>
</dbReference>